<evidence type="ECO:0000313" key="4">
    <source>
        <dbReference type="EMBL" id="KAH9630933.1"/>
    </source>
</evidence>
<name>A0A922SBD5_SPOEX</name>
<evidence type="ECO:0000313" key="5">
    <source>
        <dbReference type="Proteomes" id="UP000814243"/>
    </source>
</evidence>
<accession>A0A922SBD5</accession>
<dbReference type="GO" id="GO:0006281">
    <property type="term" value="P:DNA repair"/>
    <property type="evidence" value="ECO:0007669"/>
    <property type="project" value="UniProtKB-ARBA"/>
</dbReference>
<evidence type="ECO:0008006" key="6">
    <source>
        <dbReference type="Google" id="ProtNLM"/>
    </source>
</evidence>
<proteinExistence type="predicted"/>
<dbReference type="Gene3D" id="3.90.320.10">
    <property type="match status" value="1"/>
</dbReference>
<comment type="caution">
    <text evidence="4">The sequence shown here is derived from an EMBL/GenBank/DDBJ whole genome shotgun (WGS) entry which is preliminary data.</text>
</comment>
<dbReference type="InterPro" id="IPR011335">
    <property type="entry name" value="Restrct_endonuc-II-like"/>
</dbReference>
<dbReference type="Pfam" id="PF20700">
    <property type="entry name" value="Mutator"/>
    <property type="match status" value="1"/>
</dbReference>
<dbReference type="AlphaFoldDB" id="A0A922SBD5"/>
<dbReference type="InterPro" id="IPR019080">
    <property type="entry name" value="YqaJ_viral_recombinase"/>
</dbReference>
<dbReference type="SUPFAM" id="SSF52980">
    <property type="entry name" value="Restriction endonuclease-like"/>
    <property type="match status" value="1"/>
</dbReference>
<gene>
    <name evidence="4" type="ORF">HF086_009043</name>
</gene>
<protein>
    <recommendedName>
        <fullName evidence="6">YqaJ viral recombinase domain-containing protein</fullName>
    </recommendedName>
</protein>
<feature type="domain" description="Mutator-like transposase" evidence="3">
    <location>
        <begin position="118"/>
        <end position="474"/>
    </location>
</feature>
<dbReference type="EMBL" id="JACEFF010000798">
    <property type="protein sequence ID" value="KAH9630933.1"/>
    <property type="molecule type" value="Genomic_DNA"/>
</dbReference>
<dbReference type="InterPro" id="IPR051703">
    <property type="entry name" value="NF-kappa-B_Signaling_Reg"/>
</dbReference>
<dbReference type="Pfam" id="PF09588">
    <property type="entry name" value="YqaJ"/>
    <property type="match status" value="1"/>
</dbReference>
<feature type="domain" description="YqaJ viral recombinase" evidence="2">
    <location>
        <begin position="658"/>
        <end position="804"/>
    </location>
</feature>
<dbReference type="InterPro" id="IPR011604">
    <property type="entry name" value="PDDEXK-like_dom_sf"/>
</dbReference>
<feature type="compositionally biased region" description="Basic residues" evidence="1">
    <location>
        <begin position="1"/>
        <end position="14"/>
    </location>
</feature>
<organism evidence="4 5">
    <name type="scientific">Spodoptera exigua</name>
    <name type="common">Beet armyworm</name>
    <name type="synonym">Noctua fulgens</name>
    <dbReference type="NCBI Taxonomy" id="7107"/>
    <lineage>
        <taxon>Eukaryota</taxon>
        <taxon>Metazoa</taxon>
        <taxon>Ecdysozoa</taxon>
        <taxon>Arthropoda</taxon>
        <taxon>Hexapoda</taxon>
        <taxon>Insecta</taxon>
        <taxon>Pterygota</taxon>
        <taxon>Neoptera</taxon>
        <taxon>Endopterygota</taxon>
        <taxon>Lepidoptera</taxon>
        <taxon>Glossata</taxon>
        <taxon>Ditrysia</taxon>
        <taxon>Noctuoidea</taxon>
        <taxon>Noctuidae</taxon>
        <taxon>Amphipyrinae</taxon>
        <taxon>Spodoptera</taxon>
    </lineage>
</organism>
<dbReference type="Proteomes" id="UP000814243">
    <property type="component" value="Unassembled WGS sequence"/>
</dbReference>
<dbReference type="InterPro" id="IPR049012">
    <property type="entry name" value="Mutator_transp_dom"/>
</dbReference>
<reference evidence="4" key="1">
    <citation type="journal article" date="2021" name="G3 (Bethesda)">
        <title>Genome and transcriptome analysis of the beet armyworm Spodoptera exigua reveals targets for pest control. .</title>
        <authorList>
            <person name="Simon S."/>
            <person name="Breeschoten T."/>
            <person name="Jansen H.J."/>
            <person name="Dirks R.P."/>
            <person name="Schranz M.E."/>
            <person name="Ros V.I.D."/>
        </authorList>
    </citation>
    <scope>NUCLEOTIDE SEQUENCE</scope>
    <source>
        <strain evidence="4">TB_SE_WUR_2020</strain>
    </source>
</reference>
<sequence length="867" mass="98754">MANKRRYSGKKRKNYGNLVKANEAKKAKRQNKLIQQENAGMSHENDTEESQLPSTSTTRVDKELKIVESQSETIGVTNECDQTMSSRDISEERSDELLDHDMSISRENPINEPIKINGRRIIDFQHFFEGLVKIANHNDRFGCTLRNLTLIKENKTGFLSKFFFQCNMCNSKFELSSHDELQNNKLNVNEGAVSGAIISGIGLTNLNEVVASMDLPVMSLFTYSKCHDKVADMWKNAAEESMLVAAQEETAAARLRGDTHGIPMIPVEADCCWSKRSYKNQYNALSGVAAIIGHHTGKVLYIGVRNKYCGICARANKKEQQPAAHKCTKNHVGSSSSMEPTILVEGFKSSVATRKLIYNILIADGDASTYKNILESRPYPGVLIQKIECSNHLLRNYNGKNLLLKTDTSIPLSERKLLTPERLIRLRTAVRSSVRHWQTQNLTESEKIIKIQRDIINSGKHIFGDHSECDLYYCTEERRKETNQTLAAKTLMLKLQRNISQLAYHSRSLLHDFTTNRAEQFNSIVAKTVGGKRINFSLKDSYSVRCHAAVVSFNTGKPQTALYKCAYQKSPGLSLKHLEQKRFSINQNRKRKIPRRKINFSAGPLTKVDYGNVCQKPDMNPDDFKQAQEVFMENLKKQALNRHDIERDTILQAESALWLELRRCILTASNFAKICKRRPNLNSAPLVKSILYGYSLDHVASIKYGKENEVKAIEQLAIQENITIQKCGLFIDETHCFLGATPDGIYEDGLIEIKCPISIRGIEPDAAIRQKKLKCFLFDGDNVIFNVNHDWYYQVQGQLNIANKNVCLFAVYTGPDFPMKVVKIYKDEQFWKEKMIPRLTKFYYVCVLPEIIDPRKSRSMQLRETIL</sequence>
<dbReference type="PANTHER" id="PTHR46609">
    <property type="entry name" value="EXONUCLEASE, PHAGE-TYPE/RECB, C-TERMINAL DOMAIN-CONTAINING PROTEIN"/>
    <property type="match status" value="1"/>
</dbReference>
<dbReference type="PANTHER" id="PTHR46609:SF8">
    <property type="entry name" value="YQAJ VIRAL RECOMBINASE DOMAIN-CONTAINING PROTEIN"/>
    <property type="match status" value="1"/>
</dbReference>
<evidence type="ECO:0000256" key="1">
    <source>
        <dbReference type="SAM" id="MobiDB-lite"/>
    </source>
</evidence>
<feature type="region of interest" description="Disordered" evidence="1">
    <location>
        <begin position="1"/>
        <end position="60"/>
    </location>
</feature>
<dbReference type="CDD" id="cd22343">
    <property type="entry name" value="PDDEXK_lambda_exonuclease-like"/>
    <property type="match status" value="1"/>
</dbReference>
<evidence type="ECO:0000259" key="3">
    <source>
        <dbReference type="Pfam" id="PF20700"/>
    </source>
</evidence>
<evidence type="ECO:0000259" key="2">
    <source>
        <dbReference type="Pfam" id="PF09588"/>
    </source>
</evidence>